<evidence type="ECO:0000256" key="5">
    <source>
        <dbReference type="ARBA" id="ARBA00023163"/>
    </source>
</evidence>
<evidence type="ECO:0000256" key="4">
    <source>
        <dbReference type="ARBA" id="ARBA00023125"/>
    </source>
</evidence>
<keyword evidence="3" id="KW-0805">Transcription regulation</keyword>
<dbReference type="GO" id="GO:0005829">
    <property type="term" value="C:cytosol"/>
    <property type="evidence" value="ECO:0007669"/>
    <property type="project" value="TreeGrafter"/>
</dbReference>
<dbReference type="GO" id="GO:0006355">
    <property type="term" value="P:regulation of DNA-templated transcription"/>
    <property type="evidence" value="ECO:0007669"/>
    <property type="project" value="InterPro"/>
</dbReference>
<reference evidence="10" key="1">
    <citation type="submission" date="2020-10" db="EMBL/GenBank/DDBJ databases">
        <authorList>
            <person name="Gilroy R."/>
        </authorList>
    </citation>
    <scope>NUCLEOTIDE SEQUENCE</scope>
    <source>
        <strain evidence="10">CHK187-14744</strain>
    </source>
</reference>
<evidence type="ECO:0000256" key="3">
    <source>
        <dbReference type="ARBA" id="ARBA00023015"/>
    </source>
</evidence>
<feature type="DNA-binding region" description="OmpR/PhoB-type" evidence="7">
    <location>
        <begin position="137"/>
        <end position="236"/>
    </location>
</feature>
<keyword evidence="5" id="KW-0804">Transcription</keyword>
<gene>
    <name evidence="10" type="ORF">IAB63_05115</name>
</gene>
<dbReference type="InterPro" id="IPR001789">
    <property type="entry name" value="Sig_transdc_resp-reg_receiver"/>
</dbReference>
<evidence type="ECO:0000259" key="8">
    <source>
        <dbReference type="PROSITE" id="PS50110"/>
    </source>
</evidence>
<dbReference type="CDD" id="cd00383">
    <property type="entry name" value="trans_reg_C"/>
    <property type="match status" value="1"/>
</dbReference>
<feature type="domain" description="OmpR/PhoB-type" evidence="9">
    <location>
        <begin position="137"/>
        <end position="236"/>
    </location>
</feature>
<feature type="modified residue" description="4-aspartylphosphate" evidence="6">
    <location>
        <position position="53"/>
    </location>
</feature>
<dbReference type="Pfam" id="PF00486">
    <property type="entry name" value="Trans_reg_C"/>
    <property type="match status" value="1"/>
</dbReference>
<dbReference type="InterPro" id="IPR039420">
    <property type="entry name" value="WalR-like"/>
</dbReference>
<evidence type="ECO:0000256" key="2">
    <source>
        <dbReference type="ARBA" id="ARBA00023012"/>
    </source>
</evidence>
<name>A0A9D1KXA2_9FIRM</name>
<evidence type="ECO:0000313" key="11">
    <source>
        <dbReference type="Proteomes" id="UP000824164"/>
    </source>
</evidence>
<dbReference type="GO" id="GO:0000156">
    <property type="term" value="F:phosphorelay response regulator activity"/>
    <property type="evidence" value="ECO:0007669"/>
    <property type="project" value="TreeGrafter"/>
</dbReference>
<keyword evidence="2" id="KW-0902">Two-component regulatory system</keyword>
<dbReference type="Gene3D" id="6.10.250.690">
    <property type="match status" value="1"/>
</dbReference>
<dbReference type="AlphaFoldDB" id="A0A9D1KXA2"/>
<dbReference type="SUPFAM" id="SSF52172">
    <property type="entry name" value="CheY-like"/>
    <property type="match status" value="1"/>
</dbReference>
<evidence type="ECO:0000313" key="10">
    <source>
        <dbReference type="EMBL" id="HIU02614.1"/>
    </source>
</evidence>
<evidence type="ECO:0000256" key="6">
    <source>
        <dbReference type="PROSITE-ProRule" id="PRU00169"/>
    </source>
</evidence>
<accession>A0A9D1KXA2</accession>
<evidence type="ECO:0000256" key="7">
    <source>
        <dbReference type="PROSITE-ProRule" id="PRU01091"/>
    </source>
</evidence>
<keyword evidence="1 6" id="KW-0597">Phosphoprotein</keyword>
<sequence length="239" mass="26948">MKYNVLIVEDDADIIELLTLYLGSNDFNVFTAMNGEEALKVVDEQEISIALVDVMMPKMNGYEFIKAVRRNTSFPIIIVSAKTMDVDEVLGLDMGADAYIKKPFNPLVLVAQVKAVLRRTYKLDIPSAGEEGTGSAAMLLTVGDLEFDLEKFLLKKRGEILPLTLTELKIMAKLMKTPGRVYTKAQLYECINGDFYENDDNTMMVHISNIRSKIEDNPETPRYIKTVRGLGYKIEYKAL</sequence>
<dbReference type="PANTHER" id="PTHR48111:SF40">
    <property type="entry name" value="PHOSPHATE REGULON TRANSCRIPTIONAL REGULATORY PROTEIN PHOB"/>
    <property type="match status" value="1"/>
</dbReference>
<dbReference type="EMBL" id="DVLT01000036">
    <property type="protein sequence ID" value="HIU02614.1"/>
    <property type="molecule type" value="Genomic_DNA"/>
</dbReference>
<evidence type="ECO:0000259" key="9">
    <source>
        <dbReference type="PROSITE" id="PS51755"/>
    </source>
</evidence>
<dbReference type="SMART" id="SM00448">
    <property type="entry name" value="REC"/>
    <property type="match status" value="1"/>
</dbReference>
<comment type="caution">
    <text evidence="10">The sequence shown here is derived from an EMBL/GenBank/DDBJ whole genome shotgun (WGS) entry which is preliminary data.</text>
</comment>
<dbReference type="GO" id="GO:0000976">
    <property type="term" value="F:transcription cis-regulatory region binding"/>
    <property type="evidence" value="ECO:0007669"/>
    <property type="project" value="TreeGrafter"/>
</dbReference>
<dbReference type="PANTHER" id="PTHR48111">
    <property type="entry name" value="REGULATOR OF RPOS"/>
    <property type="match status" value="1"/>
</dbReference>
<dbReference type="GO" id="GO:0032993">
    <property type="term" value="C:protein-DNA complex"/>
    <property type="evidence" value="ECO:0007669"/>
    <property type="project" value="TreeGrafter"/>
</dbReference>
<organism evidence="10 11">
    <name type="scientific">Candidatus Onthocola gallistercoris</name>
    <dbReference type="NCBI Taxonomy" id="2840876"/>
    <lineage>
        <taxon>Bacteria</taxon>
        <taxon>Bacillati</taxon>
        <taxon>Bacillota</taxon>
        <taxon>Bacilli</taxon>
        <taxon>Candidatus Onthocola</taxon>
    </lineage>
</organism>
<dbReference type="PROSITE" id="PS50110">
    <property type="entry name" value="RESPONSE_REGULATORY"/>
    <property type="match status" value="1"/>
</dbReference>
<dbReference type="InterPro" id="IPR011006">
    <property type="entry name" value="CheY-like_superfamily"/>
</dbReference>
<dbReference type="PROSITE" id="PS51755">
    <property type="entry name" value="OMPR_PHOB"/>
    <property type="match status" value="1"/>
</dbReference>
<dbReference type="Proteomes" id="UP000824164">
    <property type="component" value="Unassembled WGS sequence"/>
</dbReference>
<dbReference type="InterPro" id="IPR036388">
    <property type="entry name" value="WH-like_DNA-bd_sf"/>
</dbReference>
<proteinExistence type="predicted"/>
<dbReference type="InterPro" id="IPR016032">
    <property type="entry name" value="Sig_transdc_resp-reg_C-effctor"/>
</dbReference>
<dbReference type="Pfam" id="PF00072">
    <property type="entry name" value="Response_reg"/>
    <property type="match status" value="1"/>
</dbReference>
<dbReference type="InterPro" id="IPR001867">
    <property type="entry name" value="OmpR/PhoB-type_DNA-bd"/>
</dbReference>
<dbReference type="Gene3D" id="3.40.50.2300">
    <property type="match status" value="1"/>
</dbReference>
<evidence type="ECO:0000256" key="1">
    <source>
        <dbReference type="ARBA" id="ARBA00022553"/>
    </source>
</evidence>
<dbReference type="Gene3D" id="1.10.10.10">
    <property type="entry name" value="Winged helix-like DNA-binding domain superfamily/Winged helix DNA-binding domain"/>
    <property type="match status" value="1"/>
</dbReference>
<dbReference type="SUPFAM" id="SSF46894">
    <property type="entry name" value="C-terminal effector domain of the bipartite response regulators"/>
    <property type="match status" value="1"/>
</dbReference>
<dbReference type="SMART" id="SM00862">
    <property type="entry name" value="Trans_reg_C"/>
    <property type="match status" value="1"/>
</dbReference>
<protein>
    <submittedName>
        <fullName evidence="10">Response regulator transcription factor</fullName>
    </submittedName>
</protein>
<reference evidence="10" key="2">
    <citation type="journal article" date="2021" name="PeerJ">
        <title>Extensive microbial diversity within the chicken gut microbiome revealed by metagenomics and culture.</title>
        <authorList>
            <person name="Gilroy R."/>
            <person name="Ravi A."/>
            <person name="Getino M."/>
            <person name="Pursley I."/>
            <person name="Horton D.L."/>
            <person name="Alikhan N.F."/>
            <person name="Baker D."/>
            <person name="Gharbi K."/>
            <person name="Hall N."/>
            <person name="Watson M."/>
            <person name="Adriaenssens E.M."/>
            <person name="Foster-Nyarko E."/>
            <person name="Jarju S."/>
            <person name="Secka A."/>
            <person name="Antonio M."/>
            <person name="Oren A."/>
            <person name="Chaudhuri R.R."/>
            <person name="La Ragione R."/>
            <person name="Hildebrand F."/>
            <person name="Pallen M.J."/>
        </authorList>
    </citation>
    <scope>NUCLEOTIDE SEQUENCE</scope>
    <source>
        <strain evidence="10">CHK187-14744</strain>
    </source>
</reference>
<feature type="domain" description="Response regulatory" evidence="8">
    <location>
        <begin position="4"/>
        <end position="117"/>
    </location>
</feature>
<keyword evidence="4 7" id="KW-0238">DNA-binding</keyword>